<dbReference type="KEGG" id="dcm:NIES806_16490"/>
<accession>A0A1Z4V1R8</accession>
<keyword evidence="2" id="KW-0378">Hydrolase</keyword>
<evidence type="ECO:0000313" key="2">
    <source>
        <dbReference type="EMBL" id="BAZ85446.1"/>
    </source>
</evidence>
<evidence type="ECO:0000259" key="1">
    <source>
        <dbReference type="Pfam" id="PF12146"/>
    </source>
</evidence>
<proteinExistence type="predicted"/>
<dbReference type="PRINTS" id="PR00111">
    <property type="entry name" value="ABHYDROLASE"/>
</dbReference>
<keyword evidence="3" id="KW-1185">Reference proteome</keyword>
<protein>
    <submittedName>
        <fullName evidence="2">Alpha/beta hydrolase fold protein</fullName>
    </submittedName>
</protein>
<feature type="domain" description="Serine aminopeptidase S33" evidence="1">
    <location>
        <begin position="34"/>
        <end position="269"/>
    </location>
</feature>
<sequence length="301" mass="33562">MIYHSNAIASRKEGKFSGVGGLDLYYQSWHPGGEIKGILVIVHGLGGHSGLYKTIVDHLIPKEYAIYGCDLRGHGRSSGQRGYINTWAEFRDDLQTFLNLIQQQQPGCPIFLLGHSMGGVIALDYTLRYVQDKSALSGVIAFAPSIGKVGVPLSRVVLGKLLSQVWPRFSLNIGLDVRAGSRDQKILDSYTQDKLRHTLATARLSTEFFATVDWIHNHAKKWQVPLLILHGGADRIALPAGSEIFYQNVIYPDKLRIEYPGGYHDLHYDINYLQVITDLVNWMDQHLPAAVVPLESTISNE</sequence>
<dbReference type="SUPFAM" id="SSF53474">
    <property type="entry name" value="alpha/beta-Hydrolases"/>
    <property type="match status" value="1"/>
</dbReference>
<dbReference type="Pfam" id="PF12146">
    <property type="entry name" value="Hydrolase_4"/>
    <property type="match status" value="1"/>
</dbReference>
<dbReference type="GO" id="GO:0016787">
    <property type="term" value="F:hydrolase activity"/>
    <property type="evidence" value="ECO:0007669"/>
    <property type="project" value="UniProtKB-KW"/>
</dbReference>
<dbReference type="PANTHER" id="PTHR11614">
    <property type="entry name" value="PHOSPHOLIPASE-RELATED"/>
    <property type="match status" value="1"/>
</dbReference>
<dbReference type="AlphaFoldDB" id="A0A1Z4V1R8"/>
<dbReference type="EMBL" id="AP018316">
    <property type="protein sequence ID" value="BAZ85446.1"/>
    <property type="molecule type" value="Genomic_DNA"/>
</dbReference>
<dbReference type="InterPro" id="IPR029058">
    <property type="entry name" value="AB_hydrolase_fold"/>
</dbReference>
<dbReference type="RefSeq" id="WP_096666143.1">
    <property type="nucleotide sequence ID" value="NZ_AP018316.1"/>
</dbReference>
<gene>
    <name evidence="2" type="ORF">NIES806_16490</name>
</gene>
<evidence type="ECO:0000313" key="3">
    <source>
        <dbReference type="Proteomes" id="UP000218702"/>
    </source>
</evidence>
<dbReference type="Proteomes" id="UP000218702">
    <property type="component" value="Chromosome"/>
</dbReference>
<dbReference type="OrthoDB" id="9806902at2"/>
<dbReference type="InterPro" id="IPR022742">
    <property type="entry name" value="Hydrolase_4"/>
</dbReference>
<name>A0A1Z4V1R8_9CYAN</name>
<organism evidence="2 3">
    <name type="scientific">Dolichospermum compactum NIES-806</name>
    <dbReference type="NCBI Taxonomy" id="1973481"/>
    <lineage>
        <taxon>Bacteria</taxon>
        <taxon>Bacillati</taxon>
        <taxon>Cyanobacteriota</taxon>
        <taxon>Cyanophyceae</taxon>
        <taxon>Nostocales</taxon>
        <taxon>Aphanizomenonaceae</taxon>
        <taxon>Dolichospermum</taxon>
        <taxon>Dolichospermum compactum</taxon>
    </lineage>
</organism>
<dbReference type="InterPro" id="IPR000073">
    <property type="entry name" value="AB_hydrolase_1"/>
</dbReference>
<dbReference type="InterPro" id="IPR051044">
    <property type="entry name" value="MAG_DAG_Lipase"/>
</dbReference>
<dbReference type="Gene3D" id="3.40.50.1820">
    <property type="entry name" value="alpha/beta hydrolase"/>
    <property type="match status" value="1"/>
</dbReference>
<reference evidence="2 3" key="1">
    <citation type="submission" date="2017-06" db="EMBL/GenBank/DDBJ databases">
        <title>Genome sequencing of cyanobaciteial culture collection at National Institute for Environmental Studies (NIES).</title>
        <authorList>
            <person name="Hirose Y."/>
            <person name="Shimura Y."/>
            <person name="Fujisawa T."/>
            <person name="Nakamura Y."/>
            <person name="Kawachi M."/>
        </authorList>
    </citation>
    <scope>NUCLEOTIDE SEQUENCE [LARGE SCALE GENOMIC DNA]</scope>
    <source>
        <strain evidence="2 3">NIES-806</strain>
    </source>
</reference>